<accession>A0A2W2CQP5</accession>
<evidence type="ECO:0000256" key="1">
    <source>
        <dbReference type="ARBA" id="ARBA00005272"/>
    </source>
</evidence>
<keyword evidence="10" id="KW-1185">Reference proteome</keyword>
<dbReference type="InterPro" id="IPR045024">
    <property type="entry name" value="NDH-2"/>
</dbReference>
<dbReference type="EC" id="1.6.5.9" evidence="2"/>
<dbReference type="EMBL" id="POTX01000003">
    <property type="protein sequence ID" value="PZG00923.1"/>
    <property type="molecule type" value="Genomic_DNA"/>
</dbReference>
<dbReference type="InterPro" id="IPR036188">
    <property type="entry name" value="FAD/NAD-bd_sf"/>
</dbReference>
<keyword evidence="6" id="KW-0520">NAD</keyword>
<dbReference type="Proteomes" id="UP000248627">
    <property type="component" value="Unassembled WGS sequence"/>
</dbReference>
<dbReference type="InterPro" id="IPR023753">
    <property type="entry name" value="FAD/NAD-binding_dom"/>
</dbReference>
<keyword evidence="5" id="KW-0560">Oxidoreductase</keyword>
<comment type="catalytic activity">
    <reaction evidence="7">
        <text>a quinone + NADH + H(+) = a quinol + NAD(+)</text>
        <dbReference type="Rhea" id="RHEA:46160"/>
        <dbReference type="ChEBI" id="CHEBI:15378"/>
        <dbReference type="ChEBI" id="CHEBI:24646"/>
        <dbReference type="ChEBI" id="CHEBI:57540"/>
        <dbReference type="ChEBI" id="CHEBI:57945"/>
        <dbReference type="ChEBI" id="CHEBI:132124"/>
        <dbReference type="EC" id="1.6.5.9"/>
    </reaction>
</comment>
<keyword evidence="3" id="KW-0285">Flavoprotein</keyword>
<dbReference type="Pfam" id="PF07992">
    <property type="entry name" value="Pyr_redox_2"/>
    <property type="match status" value="1"/>
</dbReference>
<feature type="domain" description="FAD/NAD(P)-binding" evidence="8">
    <location>
        <begin position="8"/>
        <end position="333"/>
    </location>
</feature>
<evidence type="ECO:0000259" key="8">
    <source>
        <dbReference type="Pfam" id="PF07992"/>
    </source>
</evidence>
<evidence type="ECO:0000313" key="10">
    <source>
        <dbReference type="Proteomes" id="UP000248627"/>
    </source>
</evidence>
<dbReference type="Gene3D" id="3.50.50.100">
    <property type="match status" value="1"/>
</dbReference>
<name>A0A2W2CQP5_9ACTN</name>
<evidence type="ECO:0000313" key="9">
    <source>
        <dbReference type="EMBL" id="PZG00923.1"/>
    </source>
</evidence>
<dbReference type="AlphaFoldDB" id="A0A2W2CQP5"/>
<evidence type="ECO:0000256" key="4">
    <source>
        <dbReference type="ARBA" id="ARBA00022827"/>
    </source>
</evidence>
<dbReference type="PRINTS" id="PR00368">
    <property type="entry name" value="FADPNR"/>
</dbReference>
<evidence type="ECO:0000256" key="6">
    <source>
        <dbReference type="ARBA" id="ARBA00023027"/>
    </source>
</evidence>
<organism evidence="9 10">
    <name type="scientific">Micromonospora endophytica</name>
    <dbReference type="NCBI Taxonomy" id="515350"/>
    <lineage>
        <taxon>Bacteria</taxon>
        <taxon>Bacillati</taxon>
        <taxon>Actinomycetota</taxon>
        <taxon>Actinomycetes</taxon>
        <taxon>Micromonosporales</taxon>
        <taxon>Micromonosporaceae</taxon>
        <taxon>Micromonospora</taxon>
    </lineage>
</organism>
<dbReference type="PANTHER" id="PTHR43706:SF47">
    <property type="entry name" value="EXTERNAL NADH-UBIQUINONE OXIDOREDUCTASE 1, MITOCHONDRIAL-RELATED"/>
    <property type="match status" value="1"/>
</dbReference>
<reference evidence="9 10" key="1">
    <citation type="submission" date="2018-01" db="EMBL/GenBank/DDBJ databases">
        <title>Draft genome sequence of Jishengella endophytica.</title>
        <authorList>
            <person name="Sahin N."/>
            <person name="Ay H."/>
            <person name="Saygin H."/>
        </authorList>
    </citation>
    <scope>NUCLEOTIDE SEQUENCE [LARGE SCALE GENOMIC DNA]</scope>
    <source>
        <strain evidence="9 10">DSM 45430</strain>
    </source>
</reference>
<comment type="caution">
    <text evidence="9">The sequence shown here is derived from an EMBL/GenBank/DDBJ whole genome shotgun (WGS) entry which is preliminary data.</text>
</comment>
<evidence type="ECO:0000256" key="2">
    <source>
        <dbReference type="ARBA" id="ARBA00012637"/>
    </source>
</evidence>
<dbReference type="GO" id="GO:0050136">
    <property type="term" value="F:NADH dehydrogenase (quinone) (non-electrogenic) activity"/>
    <property type="evidence" value="ECO:0007669"/>
    <property type="project" value="UniProtKB-EC"/>
</dbReference>
<sequence>MTGKARHRVVIVGAGFGGLYAARALKRAPVDVTLINNTNHHIFEPLIYQVAAGILSPGEVAVSVREAVRRQKNLSFVLGTVTDLDPRGRTVTAQAGDGASAHVLPYDTLIVAAGATQSYFGHDEFAPYAPGLKSVDDALEIRGRVFGAFEMAELAADAAEREHWLTFAVVGGGPTGVEMAGQIAEIAHRVLPGQYRRVDPRQARIVLLDAVDRVLPTFDPRLSAKAERRLRAIGVDVRLGARVVGLDALHVAYETADGMRSLDAMTKIWAAGVSGTGLAARLAAATGAPTDRVGRILVEPDLTVPGHPEIFVLGEAMSLDHLPGVAQVAIQGGRYAGRRIAHRLTGAGARAGKPFAYFDKGNLAAVSRFFAIADLGRVRLAGVTGWLIWHGVHVWYLYGLRNKTTVLLRWAVSFLGRSRSEAVITAQQVAARDALRQRARAGEHA</sequence>
<proteinExistence type="inferred from homology"/>
<gene>
    <name evidence="9" type="ORF">C1I93_01240</name>
</gene>
<comment type="similarity">
    <text evidence="1">Belongs to the NADH dehydrogenase family.</text>
</comment>
<dbReference type="PANTHER" id="PTHR43706">
    <property type="entry name" value="NADH DEHYDROGENASE"/>
    <property type="match status" value="1"/>
</dbReference>
<protein>
    <recommendedName>
        <fullName evidence="2">NADH:ubiquinone reductase (non-electrogenic)</fullName>
        <ecNumber evidence="2">1.6.5.9</ecNumber>
    </recommendedName>
</protein>
<dbReference type="RefSeq" id="WP_111241308.1">
    <property type="nucleotide sequence ID" value="NZ_POTX01000003.1"/>
</dbReference>
<keyword evidence="4" id="KW-0274">FAD</keyword>
<evidence type="ECO:0000256" key="5">
    <source>
        <dbReference type="ARBA" id="ARBA00023002"/>
    </source>
</evidence>
<dbReference type="PRINTS" id="PR00411">
    <property type="entry name" value="PNDRDTASEI"/>
</dbReference>
<evidence type="ECO:0000256" key="7">
    <source>
        <dbReference type="ARBA" id="ARBA00047599"/>
    </source>
</evidence>
<dbReference type="OrthoDB" id="9781621at2"/>
<evidence type="ECO:0000256" key="3">
    <source>
        <dbReference type="ARBA" id="ARBA00022630"/>
    </source>
</evidence>
<dbReference type="SUPFAM" id="SSF51905">
    <property type="entry name" value="FAD/NAD(P)-binding domain"/>
    <property type="match status" value="2"/>
</dbReference>